<dbReference type="RefSeq" id="WP_089771996.1">
    <property type="nucleotide sequence ID" value="NZ_FNTX01000001.1"/>
</dbReference>
<dbReference type="InterPro" id="IPR050490">
    <property type="entry name" value="Bact_solute-bd_prot1"/>
</dbReference>
<reference evidence="2" key="1">
    <citation type="submission" date="2016-10" db="EMBL/GenBank/DDBJ databases">
        <authorList>
            <person name="Varghese N."/>
            <person name="Submissions S."/>
        </authorList>
    </citation>
    <scope>NUCLEOTIDE SEQUENCE [LARGE SCALE GENOMIC DNA]</scope>
    <source>
        <strain evidence="2">DSM 21368</strain>
    </source>
</reference>
<dbReference type="AlphaFoldDB" id="A0A1H5EL26"/>
<dbReference type="PROSITE" id="PS51318">
    <property type="entry name" value="TAT"/>
    <property type="match status" value="1"/>
</dbReference>
<sequence>MTSSSRTSISRRTLLQTAAAGAGGLALAGCGSGTSSGSSGDSLSLMLFGPTEEFLTWLRETVLTPFTEEHGIDVEVRQSDWGSGFQKLLTATASGSLADVTMLGQVMTPALASKNAFLPIDEYLADWPEKDAIYPDMLADGTYDGVSYAVPVYADVRAPFYRTDLLDQVGASIPTTWDEYRAVAEALDAESGGPLEFPTFWSQDNAVGMMQAWSQLLYQAGGAFFSDDGASTLASAEGHAALEYLVGYFDSGLSDPHLVYQGTGARPTIAGTAGMVFGSQTQLRNAAEFAPEVRDHLVAGPPLGGTATSEPTTIAWINKLAISATTDQPDAAWALVSTLASKDNAERYAEFFGGLPARSDLTDAAYLEDSEPELIAALADARALPTSPNLLEIQQEINTALQAAIRQERSVEETLQQLDATIDGINAD</sequence>
<proteinExistence type="predicted"/>
<evidence type="ECO:0000313" key="1">
    <source>
        <dbReference type="EMBL" id="SED91770.1"/>
    </source>
</evidence>
<dbReference type="OrthoDB" id="366726at2"/>
<dbReference type="PANTHER" id="PTHR43649:SF12">
    <property type="entry name" value="DIACETYLCHITOBIOSE BINDING PROTEIN DASA"/>
    <property type="match status" value="1"/>
</dbReference>
<dbReference type="STRING" id="648782.SAMN04488554_1056"/>
<name>A0A1H5EL26_9MICO</name>
<evidence type="ECO:0000313" key="2">
    <source>
        <dbReference type="Proteomes" id="UP000199220"/>
    </source>
</evidence>
<dbReference type="PANTHER" id="PTHR43649">
    <property type="entry name" value="ARABINOSE-BINDING PROTEIN-RELATED"/>
    <property type="match status" value="1"/>
</dbReference>
<gene>
    <name evidence="1" type="ORF">SAMN04488554_1056</name>
</gene>
<accession>A0A1H5EL26</accession>
<dbReference type="SUPFAM" id="SSF53850">
    <property type="entry name" value="Periplasmic binding protein-like II"/>
    <property type="match status" value="1"/>
</dbReference>
<organism evidence="1 2">
    <name type="scientific">Ruania alba</name>
    <dbReference type="NCBI Taxonomy" id="648782"/>
    <lineage>
        <taxon>Bacteria</taxon>
        <taxon>Bacillati</taxon>
        <taxon>Actinomycetota</taxon>
        <taxon>Actinomycetes</taxon>
        <taxon>Micrococcales</taxon>
        <taxon>Ruaniaceae</taxon>
        <taxon>Ruania</taxon>
    </lineage>
</organism>
<dbReference type="InterPro" id="IPR006311">
    <property type="entry name" value="TAT_signal"/>
</dbReference>
<keyword evidence="2" id="KW-1185">Reference proteome</keyword>
<protein>
    <submittedName>
        <fullName evidence="1">Carbohydrate ABC transporter substrate-binding protein, CUT1 family</fullName>
    </submittedName>
</protein>
<dbReference type="Pfam" id="PF01547">
    <property type="entry name" value="SBP_bac_1"/>
    <property type="match status" value="1"/>
</dbReference>
<dbReference type="Proteomes" id="UP000199220">
    <property type="component" value="Unassembled WGS sequence"/>
</dbReference>
<dbReference type="PROSITE" id="PS51257">
    <property type="entry name" value="PROKAR_LIPOPROTEIN"/>
    <property type="match status" value="1"/>
</dbReference>
<dbReference type="InterPro" id="IPR006059">
    <property type="entry name" value="SBP"/>
</dbReference>
<dbReference type="EMBL" id="FNTX01000001">
    <property type="protein sequence ID" value="SED91770.1"/>
    <property type="molecule type" value="Genomic_DNA"/>
</dbReference>
<dbReference type="Gene3D" id="3.40.190.10">
    <property type="entry name" value="Periplasmic binding protein-like II"/>
    <property type="match status" value="2"/>
</dbReference>